<evidence type="ECO:0000313" key="1">
    <source>
        <dbReference type="EMBL" id="KAG0479297.1"/>
    </source>
</evidence>
<evidence type="ECO:0000313" key="4">
    <source>
        <dbReference type="Proteomes" id="UP000639772"/>
    </source>
</evidence>
<evidence type="ECO:0000313" key="3">
    <source>
        <dbReference type="Proteomes" id="UP000636800"/>
    </source>
</evidence>
<reference evidence="3 4" key="1">
    <citation type="journal article" date="2020" name="Nat. Food">
        <title>A phased Vanilla planifolia genome enables genetic improvement of flavour and production.</title>
        <authorList>
            <person name="Hasing T."/>
            <person name="Tang H."/>
            <person name="Brym M."/>
            <person name="Khazi F."/>
            <person name="Huang T."/>
            <person name="Chambers A.H."/>
        </authorList>
    </citation>
    <scope>NUCLEOTIDE SEQUENCE [LARGE SCALE GENOMIC DNA]</scope>
    <source>
        <tissue evidence="2">Leaf</tissue>
    </source>
</reference>
<comment type="caution">
    <text evidence="2">The sequence shown here is derived from an EMBL/GenBank/DDBJ whole genome shotgun (WGS) entry which is preliminary data.</text>
</comment>
<dbReference type="AlphaFoldDB" id="A0A835R1N8"/>
<gene>
    <name evidence="2" type="ORF">HPP92_010062</name>
    <name evidence="1" type="ORF">HPP92_010155</name>
</gene>
<dbReference type="EMBL" id="JADCNL010000005">
    <property type="protein sequence ID" value="KAG0479297.1"/>
    <property type="molecule type" value="Genomic_DNA"/>
</dbReference>
<dbReference type="Proteomes" id="UP000639772">
    <property type="component" value="Unassembled WGS sequence"/>
</dbReference>
<accession>A0A835R1N8</accession>
<proteinExistence type="predicted"/>
<dbReference type="EMBL" id="JADCNM010000005">
    <property type="protein sequence ID" value="KAG0481978.1"/>
    <property type="molecule type" value="Genomic_DNA"/>
</dbReference>
<protein>
    <submittedName>
        <fullName evidence="2">Uncharacterized protein</fullName>
    </submittedName>
</protein>
<evidence type="ECO:0000313" key="2">
    <source>
        <dbReference type="EMBL" id="KAG0481978.1"/>
    </source>
</evidence>
<dbReference type="Proteomes" id="UP000636800">
    <property type="component" value="Chromosome 5"/>
</dbReference>
<organism evidence="2 4">
    <name type="scientific">Vanilla planifolia</name>
    <name type="common">Vanilla</name>
    <dbReference type="NCBI Taxonomy" id="51239"/>
    <lineage>
        <taxon>Eukaryota</taxon>
        <taxon>Viridiplantae</taxon>
        <taxon>Streptophyta</taxon>
        <taxon>Embryophyta</taxon>
        <taxon>Tracheophyta</taxon>
        <taxon>Spermatophyta</taxon>
        <taxon>Magnoliopsida</taxon>
        <taxon>Liliopsida</taxon>
        <taxon>Asparagales</taxon>
        <taxon>Orchidaceae</taxon>
        <taxon>Vanilloideae</taxon>
        <taxon>Vanilleae</taxon>
        <taxon>Vanilla</taxon>
    </lineage>
</organism>
<keyword evidence="3" id="KW-1185">Reference proteome</keyword>
<sequence length="88" mass="10463">MVRHQLPPLISRHKTCLRSWHSDAFSPDLQRNTTSPRWLKQGRFLRTRRKGVFRIEGIRRDCEGFPAFSQLYAMALFMILDFTVNPEE</sequence>
<name>A0A835R1N8_VANPL</name>